<evidence type="ECO:0000313" key="5">
    <source>
        <dbReference type="EMBL" id="CAB4696521.1"/>
    </source>
</evidence>
<dbReference type="InterPro" id="IPR009057">
    <property type="entry name" value="Homeodomain-like_sf"/>
</dbReference>
<dbReference type="InterPro" id="IPR023772">
    <property type="entry name" value="DNA-bd_HTH_TetR-type_CS"/>
</dbReference>
<keyword evidence="1" id="KW-0805">Transcription regulation</keyword>
<dbReference type="PROSITE" id="PS50977">
    <property type="entry name" value="HTH_TETR_2"/>
    <property type="match status" value="1"/>
</dbReference>
<dbReference type="InterPro" id="IPR054129">
    <property type="entry name" value="DesT_TetR_C"/>
</dbReference>
<evidence type="ECO:0000256" key="1">
    <source>
        <dbReference type="ARBA" id="ARBA00023015"/>
    </source>
</evidence>
<dbReference type="PRINTS" id="PR00455">
    <property type="entry name" value="HTHTETR"/>
</dbReference>
<feature type="domain" description="HTH tetR-type" evidence="4">
    <location>
        <begin position="17"/>
        <end position="77"/>
    </location>
</feature>
<organism evidence="6">
    <name type="scientific">freshwater metagenome</name>
    <dbReference type="NCBI Taxonomy" id="449393"/>
    <lineage>
        <taxon>unclassified sequences</taxon>
        <taxon>metagenomes</taxon>
        <taxon>ecological metagenomes</taxon>
    </lineage>
</organism>
<evidence type="ECO:0000313" key="7">
    <source>
        <dbReference type="EMBL" id="CAB4859897.1"/>
    </source>
</evidence>
<dbReference type="SUPFAM" id="SSF46689">
    <property type="entry name" value="Homeodomain-like"/>
    <property type="match status" value="1"/>
</dbReference>
<sequence>MGTRLPSFSVSVRLTATARREQLVDIAIAVFARNGYHTTSMNDVAEAAGVTKPVLYQHFASKRDLYLALLDEVGHRLLTRISKATTDAADGRAQTLAGFRSYFRWVAEDHDAFLLLFGSGSRSDDGFATAVRRVTDEVSSAIAPLIAVDIPEEHRQTLAHAVVGMAEGASRQLIDSGLAFDPDELAEQVGALAWAGLRGIRR</sequence>
<evidence type="ECO:0000256" key="2">
    <source>
        <dbReference type="ARBA" id="ARBA00023125"/>
    </source>
</evidence>
<dbReference type="FunFam" id="1.10.10.60:FF:000141">
    <property type="entry name" value="TetR family transcriptional regulator"/>
    <property type="match status" value="1"/>
</dbReference>
<dbReference type="EMBL" id="CAFBQP010000138">
    <property type="protein sequence ID" value="CAB5068348.1"/>
    <property type="molecule type" value="Genomic_DNA"/>
</dbReference>
<dbReference type="PANTHER" id="PTHR30055:SF160">
    <property type="entry name" value="TRANSCRIPTIONAL REGULATORY PROTEIN (PROBABLY ASNC-FAMILY)-RELATED"/>
    <property type="match status" value="1"/>
</dbReference>
<name>A0A6J6TKP4_9ZZZZ</name>
<dbReference type="GO" id="GO:0003700">
    <property type="term" value="F:DNA-binding transcription factor activity"/>
    <property type="evidence" value="ECO:0007669"/>
    <property type="project" value="TreeGrafter"/>
</dbReference>
<dbReference type="InterPro" id="IPR036271">
    <property type="entry name" value="Tet_transcr_reg_TetR-rel_C_sf"/>
</dbReference>
<gene>
    <name evidence="5" type="ORF">UFOPK2602_00327</name>
    <name evidence="6" type="ORF">UFOPK2806_00783</name>
    <name evidence="7" type="ORF">UFOPK3417_00161</name>
    <name evidence="8" type="ORF">UFOPK4306_02371</name>
</gene>
<keyword evidence="3" id="KW-0804">Transcription</keyword>
<dbReference type="InterPro" id="IPR001647">
    <property type="entry name" value="HTH_TetR"/>
</dbReference>
<dbReference type="GO" id="GO:0000976">
    <property type="term" value="F:transcription cis-regulatory region binding"/>
    <property type="evidence" value="ECO:0007669"/>
    <property type="project" value="TreeGrafter"/>
</dbReference>
<dbReference type="Gene3D" id="1.10.357.10">
    <property type="entry name" value="Tetracycline Repressor, domain 2"/>
    <property type="match status" value="1"/>
</dbReference>
<evidence type="ECO:0000256" key="3">
    <source>
        <dbReference type="ARBA" id="ARBA00023163"/>
    </source>
</evidence>
<dbReference type="EMBL" id="CAEZYY010000007">
    <property type="protein sequence ID" value="CAB4747137.1"/>
    <property type="molecule type" value="Genomic_DNA"/>
</dbReference>
<dbReference type="PROSITE" id="PS01081">
    <property type="entry name" value="HTH_TETR_1"/>
    <property type="match status" value="1"/>
</dbReference>
<evidence type="ECO:0000313" key="6">
    <source>
        <dbReference type="EMBL" id="CAB4747137.1"/>
    </source>
</evidence>
<evidence type="ECO:0000313" key="8">
    <source>
        <dbReference type="EMBL" id="CAB5068348.1"/>
    </source>
</evidence>
<accession>A0A6J6TKP4</accession>
<evidence type="ECO:0000259" key="4">
    <source>
        <dbReference type="PROSITE" id="PS50977"/>
    </source>
</evidence>
<dbReference type="SUPFAM" id="SSF48498">
    <property type="entry name" value="Tetracyclin repressor-like, C-terminal domain"/>
    <property type="match status" value="1"/>
</dbReference>
<dbReference type="InterPro" id="IPR050109">
    <property type="entry name" value="HTH-type_TetR-like_transc_reg"/>
</dbReference>
<dbReference type="EMBL" id="CAFBLR010000007">
    <property type="protein sequence ID" value="CAB4859897.1"/>
    <property type="molecule type" value="Genomic_DNA"/>
</dbReference>
<keyword evidence="2" id="KW-0238">DNA-binding</keyword>
<dbReference type="Pfam" id="PF21943">
    <property type="entry name" value="TetR_C_46"/>
    <property type="match status" value="1"/>
</dbReference>
<dbReference type="AlphaFoldDB" id="A0A6J6TKP4"/>
<proteinExistence type="predicted"/>
<protein>
    <submittedName>
        <fullName evidence="6">Unannotated protein</fullName>
    </submittedName>
</protein>
<dbReference type="PANTHER" id="PTHR30055">
    <property type="entry name" value="HTH-TYPE TRANSCRIPTIONAL REGULATOR RUTR"/>
    <property type="match status" value="1"/>
</dbReference>
<dbReference type="EMBL" id="CAEZXX010000012">
    <property type="protein sequence ID" value="CAB4696521.1"/>
    <property type="molecule type" value="Genomic_DNA"/>
</dbReference>
<dbReference type="Pfam" id="PF00440">
    <property type="entry name" value="TetR_N"/>
    <property type="match status" value="1"/>
</dbReference>
<reference evidence="6" key="1">
    <citation type="submission" date="2020-05" db="EMBL/GenBank/DDBJ databases">
        <authorList>
            <person name="Chiriac C."/>
            <person name="Salcher M."/>
            <person name="Ghai R."/>
            <person name="Kavagutti S V."/>
        </authorList>
    </citation>
    <scope>NUCLEOTIDE SEQUENCE</scope>
</reference>